<dbReference type="Pfam" id="PF00786">
    <property type="entry name" value="PBD"/>
    <property type="match status" value="1"/>
</dbReference>
<dbReference type="AlphaFoldDB" id="C4R382"/>
<feature type="compositionally biased region" description="Polar residues" evidence="13">
    <location>
        <begin position="204"/>
        <end position="219"/>
    </location>
</feature>
<feature type="compositionally biased region" description="Polar residues" evidence="13">
    <location>
        <begin position="167"/>
        <end position="196"/>
    </location>
</feature>
<dbReference type="PANTHER" id="PTHR45832">
    <property type="entry name" value="SERINE/THREONINE-PROTEIN KINASE SAMKA-RELATED-RELATED"/>
    <property type="match status" value="1"/>
</dbReference>
<dbReference type="GO" id="GO:2000910">
    <property type="term" value="P:negative regulation of sterol import"/>
    <property type="evidence" value="ECO:0007669"/>
    <property type="project" value="EnsemblFungi"/>
</dbReference>
<dbReference type="InterPro" id="IPR033923">
    <property type="entry name" value="PAK_BD"/>
</dbReference>
<feature type="compositionally biased region" description="Pro residues" evidence="13">
    <location>
        <begin position="410"/>
        <end position="419"/>
    </location>
</feature>
<feature type="binding site" evidence="12">
    <location>
        <position position="627"/>
    </location>
    <ligand>
        <name>ATP</name>
        <dbReference type="ChEBI" id="CHEBI:30616"/>
    </ligand>
</feature>
<comment type="similarity">
    <text evidence="2">Belongs to the protein kinase superfamily. STE Ser/Thr protein kinase family. STE20 subfamily.</text>
</comment>
<dbReference type="GO" id="GO:0000131">
    <property type="term" value="C:incipient cellular bud site"/>
    <property type="evidence" value="ECO:0007669"/>
    <property type="project" value="EnsemblFungi"/>
</dbReference>
<dbReference type="GO" id="GO:0000011">
    <property type="term" value="P:vacuole inheritance"/>
    <property type="evidence" value="ECO:0007669"/>
    <property type="project" value="EnsemblFungi"/>
</dbReference>
<dbReference type="STRING" id="644223.C4R382"/>
<dbReference type="OMA" id="YNAKHVH"/>
<dbReference type="GO" id="GO:0001403">
    <property type="term" value="P:invasive growth in response to glucose limitation"/>
    <property type="evidence" value="ECO:0007669"/>
    <property type="project" value="EnsemblFungi"/>
</dbReference>
<dbReference type="GeneID" id="8199615"/>
<feature type="domain" description="Protein kinase" evidence="14">
    <location>
        <begin position="598"/>
        <end position="849"/>
    </location>
</feature>
<dbReference type="InParanoid" id="C4R382"/>
<dbReference type="eggNOG" id="KOG0578">
    <property type="taxonomic scope" value="Eukaryota"/>
</dbReference>
<dbReference type="Gene3D" id="1.10.510.10">
    <property type="entry name" value="Transferase(Phosphotransferase) domain 1"/>
    <property type="match status" value="1"/>
</dbReference>
<dbReference type="SMR" id="C4R382"/>
<dbReference type="PROSITE" id="PS00108">
    <property type="entry name" value="PROTEIN_KINASE_ST"/>
    <property type="match status" value="1"/>
</dbReference>
<dbReference type="InterPro" id="IPR000095">
    <property type="entry name" value="CRIB_dom"/>
</dbReference>
<dbReference type="InterPro" id="IPR017441">
    <property type="entry name" value="Protein_kinase_ATP_BS"/>
</dbReference>
<evidence type="ECO:0000256" key="2">
    <source>
        <dbReference type="ARBA" id="ARBA00008874"/>
    </source>
</evidence>
<keyword evidence="16" id="KW-1185">Reference proteome</keyword>
<feature type="compositionally biased region" description="Polar residues" evidence="13">
    <location>
        <begin position="143"/>
        <end position="156"/>
    </location>
</feature>
<dbReference type="PANTHER" id="PTHR45832:SF22">
    <property type="entry name" value="SERINE_THREONINE-PROTEIN KINASE SAMKA-RELATED"/>
    <property type="match status" value="1"/>
</dbReference>
<comment type="catalytic activity">
    <reaction evidence="11">
        <text>L-seryl-[protein] + ATP = O-phospho-L-seryl-[protein] + ADP + H(+)</text>
        <dbReference type="Rhea" id="RHEA:17989"/>
        <dbReference type="Rhea" id="RHEA-COMP:9863"/>
        <dbReference type="Rhea" id="RHEA-COMP:11604"/>
        <dbReference type="ChEBI" id="CHEBI:15378"/>
        <dbReference type="ChEBI" id="CHEBI:29999"/>
        <dbReference type="ChEBI" id="CHEBI:30616"/>
        <dbReference type="ChEBI" id="CHEBI:83421"/>
        <dbReference type="ChEBI" id="CHEBI:456216"/>
        <dbReference type="EC" id="2.7.11.1"/>
    </reaction>
</comment>
<evidence type="ECO:0000256" key="1">
    <source>
        <dbReference type="ARBA" id="ARBA00004496"/>
    </source>
</evidence>
<evidence type="ECO:0000313" key="16">
    <source>
        <dbReference type="Proteomes" id="UP000000314"/>
    </source>
</evidence>
<evidence type="ECO:0000259" key="14">
    <source>
        <dbReference type="PROSITE" id="PS50011"/>
    </source>
</evidence>
<evidence type="ECO:0000256" key="5">
    <source>
        <dbReference type="ARBA" id="ARBA00022527"/>
    </source>
</evidence>
<dbReference type="InterPro" id="IPR000719">
    <property type="entry name" value="Prot_kinase_dom"/>
</dbReference>
<dbReference type="EC" id="2.7.11.1" evidence="3"/>
<evidence type="ECO:0000256" key="12">
    <source>
        <dbReference type="PROSITE-ProRule" id="PRU10141"/>
    </source>
</evidence>
<feature type="compositionally biased region" description="Low complexity" evidence="13">
    <location>
        <begin position="420"/>
        <end position="429"/>
    </location>
</feature>
<dbReference type="GO" id="GO:0007121">
    <property type="term" value="P:bipolar cellular bud site selection"/>
    <property type="evidence" value="ECO:0007669"/>
    <property type="project" value="EnsemblFungi"/>
</dbReference>
<dbReference type="GO" id="GO:0001402">
    <property type="term" value="P:signal transduction involved in filamentous growth"/>
    <property type="evidence" value="ECO:0007669"/>
    <property type="project" value="EnsemblFungi"/>
</dbReference>
<keyword evidence="5" id="KW-0723">Serine/threonine-protein kinase</keyword>
<dbReference type="GO" id="GO:0005737">
    <property type="term" value="C:cytoplasm"/>
    <property type="evidence" value="ECO:0007669"/>
    <property type="project" value="UniProtKB-SubCell"/>
</dbReference>
<keyword evidence="9 12" id="KW-0067">ATP-binding</keyword>
<dbReference type="CDD" id="cd06614">
    <property type="entry name" value="STKc_PAK"/>
    <property type="match status" value="1"/>
</dbReference>
<dbReference type="GO" id="GO:0044025">
    <property type="term" value="F:histone H2BS14 kinase activity"/>
    <property type="evidence" value="ECO:0007669"/>
    <property type="project" value="EnsemblFungi"/>
</dbReference>
<feature type="compositionally biased region" description="Low complexity" evidence="13">
    <location>
        <begin position="489"/>
        <end position="527"/>
    </location>
</feature>
<accession>C4R382</accession>
<comment type="catalytic activity">
    <reaction evidence="10">
        <text>L-threonyl-[protein] + ATP = O-phospho-L-threonyl-[protein] + ADP + H(+)</text>
        <dbReference type="Rhea" id="RHEA:46608"/>
        <dbReference type="Rhea" id="RHEA-COMP:11060"/>
        <dbReference type="Rhea" id="RHEA-COMP:11605"/>
        <dbReference type="ChEBI" id="CHEBI:15378"/>
        <dbReference type="ChEBI" id="CHEBI:30013"/>
        <dbReference type="ChEBI" id="CHEBI:30616"/>
        <dbReference type="ChEBI" id="CHEBI:61977"/>
        <dbReference type="ChEBI" id="CHEBI:456216"/>
        <dbReference type="EC" id="2.7.11.1"/>
    </reaction>
</comment>
<feature type="region of interest" description="Disordered" evidence="13">
    <location>
        <begin position="466"/>
        <end position="575"/>
    </location>
</feature>
<evidence type="ECO:0000313" key="15">
    <source>
        <dbReference type="EMBL" id="CAY71216.1"/>
    </source>
</evidence>
<dbReference type="GO" id="GO:0008349">
    <property type="term" value="F:MAP kinase kinase kinase kinase activity"/>
    <property type="evidence" value="ECO:0007669"/>
    <property type="project" value="EnsemblFungi"/>
</dbReference>
<reference evidence="15 16" key="1">
    <citation type="journal article" date="2009" name="Nat. Biotechnol.">
        <title>Genome sequence of the recombinant protein production host Pichia pastoris.</title>
        <authorList>
            <person name="De Schutter K."/>
            <person name="Lin Y.C."/>
            <person name="Tiels P."/>
            <person name="Van Hecke A."/>
            <person name="Glinka S."/>
            <person name="Weber-Lehmann J."/>
            <person name="Rouze P."/>
            <person name="Van de Peer Y."/>
            <person name="Callewaert N."/>
        </authorList>
    </citation>
    <scope>NUCLEOTIDE SEQUENCE [LARGE SCALE GENOMIC DNA]</scope>
    <source>
        <strain evidence="16">GS115 / ATCC 20864</strain>
    </source>
</reference>
<keyword evidence="7 12" id="KW-0547">Nucleotide-binding</keyword>
<feature type="compositionally biased region" description="Basic and acidic residues" evidence="13">
    <location>
        <begin position="559"/>
        <end position="575"/>
    </location>
</feature>
<evidence type="ECO:0000256" key="13">
    <source>
        <dbReference type="SAM" id="MobiDB-lite"/>
    </source>
</evidence>
<dbReference type="GO" id="GO:0043332">
    <property type="term" value="C:mating projection tip"/>
    <property type="evidence" value="ECO:0007669"/>
    <property type="project" value="EnsemblFungi"/>
</dbReference>
<dbReference type="KEGG" id="ppa:PAS_c131_0004"/>
<dbReference type="SUPFAM" id="SSF56112">
    <property type="entry name" value="Protein kinase-like (PK-like)"/>
    <property type="match status" value="1"/>
</dbReference>
<dbReference type="Pfam" id="PF00069">
    <property type="entry name" value="Pkinase"/>
    <property type="match status" value="1"/>
</dbReference>
<evidence type="ECO:0000256" key="10">
    <source>
        <dbReference type="ARBA" id="ARBA00047899"/>
    </source>
</evidence>
<dbReference type="PROSITE" id="PS00107">
    <property type="entry name" value="PROTEIN_KINASE_ATP"/>
    <property type="match status" value="1"/>
</dbReference>
<organism evidence="15 16">
    <name type="scientific">Komagataella phaffii (strain GS115 / ATCC 20864)</name>
    <name type="common">Yeast</name>
    <name type="synonym">Pichia pastoris</name>
    <dbReference type="NCBI Taxonomy" id="644223"/>
    <lineage>
        <taxon>Eukaryota</taxon>
        <taxon>Fungi</taxon>
        <taxon>Dikarya</taxon>
        <taxon>Ascomycota</taxon>
        <taxon>Saccharomycotina</taxon>
        <taxon>Pichiomycetes</taxon>
        <taxon>Pichiales</taxon>
        <taxon>Pichiaceae</taxon>
        <taxon>Komagataella</taxon>
    </lineage>
</organism>
<evidence type="ECO:0000256" key="6">
    <source>
        <dbReference type="ARBA" id="ARBA00022679"/>
    </source>
</evidence>
<dbReference type="InterPro" id="IPR051931">
    <property type="entry name" value="PAK3-like"/>
</dbReference>
<protein>
    <recommendedName>
        <fullName evidence="3">non-specific serine/threonine protein kinase</fullName>
        <ecNumber evidence="3">2.7.11.1</ecNumber>
    </recommendedName>
</protein>
<dbReference type="HOGENOM" id="CLU_000288_26_6_1"/>
<dbReference type="GO" id="GO:0000750">
    <property type="term" value="P:pheromone-dependent signal transduction involved in conjugation with cellular fusion"/>
    <property type="evidence" value="ECO:0007669"/>
    <property type="project" value="EnsemblFungi"/>
</dbReference>
<dbReference type="EMBL" id="FN392321">
    <property type="protein sequence ID" value="CAY71216.1"/>
    <property type="molecule type" value="Genomic_DNA"/>
</dbReference>
<dbReference type="Gene3D" id="3.90.810.10">
    <property type="entry name" value="CRIB domain"/>
    <property type="match status" value="1"/>
</dbReference>
<dbReference type="RefSeq" id="XP_002493395.1">
    <property type="nucleotide sequence ID" value="XM_002493350.1"/>
</dbReference>
<dbReference type="Gene3D" id="3.30.200.20">
    <property type="entry name" value="Phosphorylase Kinase, domain 1"/>
    <property type="match status" value="1"/>
</dbReference>
<dbReference type="PROSITE" id="PS50011">
    <property type="entry name" value="PROTEIN_KINASE_DOM"/>
    <property type="match status" value="1"/>
</dbReference>
<dbReference type="GO" id="GO:0007124">
    <property type="term" value="P:pseudohyphal growth"/>
    <property type="evidence" value="ECO:0007669"/>
    <property type="project" value="EnsemblFungi"/>
</dbReference>
<evidence type="ECO:0000256" key="11">
    <source>
        <dbReference type="ARBA" id="ARBA00048679"/>
    </source>
</evidence>
<keyword evidence="6" id="KW-0808">Transferase</keyword>
<dbReference type="GO" id="GO:0005524">
    <property type="term" value="F:ATP binding"/>
    <property type="evidence" value="ECO:0007669"/>
    <property type="project" value="UniProtKB-UniRule"/>
</dbReference>
<dbReference type="OrthoDB" id="248923at2759"/>
<evidence type="ECO:0000256" key="7">
    <source>
        <dbReference type="ARBA" id="ARBA00022741"/>
    </source>
</evidence>
<dbReference type="GO" id="GO:0005634">
    <property type="term" value="C:nucleus"/>
    <property type="evidence" value="ECO:0007669"/>
    <property type="project" value="EnsemblFungi"/>
</dbReference>
<dbReference type="InterPro" id="IPR036936">
    <property type="entry name" value="CRIB_dom_sf"/>
</dbReference>
<dbReference type="InterPro" id="IPR011009">
    <property type="entry name" value="Kinase-like_dom_sf"/>
</dbReference>
<dbReference type="SMART" id="SM00220">
    <property type="entry name" value="S_TKc"/>
    <property type="match status" value="1"/>
</dbReference>
<dbReference type="FunFam" id="3.30.200.20:FF:000705">
    <property type="entry name" value="Non-specific serine/threonine protein kinase"/>
    <property type="match status" value="1"/>
</dbReference>
<feature type="region of interest" description="Disordered" evidence="13">
    <location>
        <begin position="395"/>
        <end position="445"/>
    </location>
</feature>
<proteinExistence type="inferred from homology"/>
<evidence type="ECO:0000256" key="4">
    <source>
        <dbReference type="ARBA" id="ARBA00022490"/>
    </source>
</evidence>
<keyword evidence="8" id="KW-0418">Kinase</keyword>
<dbReference type="GO" id="GO:0010629">
    <property type="term" value="P:negative regulation of gene expression"/>
    <property type="evidence" value="ECO:0007669"/>
    <property type="project" value="EnsemblFungi"/>
</dbReference>
<comment type="subcellular location">
    <subcellularLocation>
        <location evidence="1">Cytoplasm</location>
    </subcellularLocation>
</comment>
<evidence type="ECO:0000256" key="3">
    <source>
        <dbReference type="ARBA" id="ARBA00012513"/>
    </source>
</evidence>
<name>C4R382_KOMPG</name>
<feature type="compositionally biased region" description="Basic and acidic residues" evidence="13">
    <location>
        <begin position="129"/>
        <end position="142"/>
    </location>
</feature>
<dbReference type="GO" id="GO:0043065">
    <property type="term" value="P:positive regulation of apoptotic process"/>
    <property type="evidence" value="ECO:0007669"/>
    <property type="project" value="EnsemblFungi"/>
</dbReference>
<dbReference type="GO" id="GO:0070301">
    <property type="term" value="P:cellular response to hydrogen peroxide"/>
    <property type="evidence" value="ECO:0007669"/>
    <property type="project" value="EnsemblFungi"/>
</dbReference>
<dbReference type="GO" id="GO:0034063">
    <property type="term" value="P:stress granule assembly"/>
    <property type="evidence" value="ECO:0007669"/>
    <property type="project" value="EnsemblFungi"/>
</dbReference>
<dbReference type="GO" id="GO:0007232">
    <property type="term" value="P:osmosensory signaling pathway via Sho1 osmosensor"/>
    <property type="evidence" value="ECO:0007669"/>
    <property type="project" value="EnsemblFungi"/>
</dbReference>
<dbReference type="Proteomes" id="UP000000314">
    <property type="component" value="Chromosome 3"/>
</dbReference>
<evidence type="ECO:0000256" key="8">
    <source>
        <dbReference type="ARBA" id="ARBA00022777"/>
    </source>
</evidence>
<dbReference type="GO" id="GO:0007118">
    <property type="term" value="P:budding cell apical bud growth"/>
    <property type="evidence" value="ECO:0007669"/>
    <property type="project" value="EnsemblFungi"/>
</dbReference>
<sequence>MSHNSLVAEPDSVADQPELSASSTLNADLPRFPGTLNVNALAEEQVFKIQPDSAFKEDVVHKLNKICYDNELEILTPVLRSNDTFQDSSVMPVPGSAPNDGNQEFDFRQKSLQRSLPETVLKELNNITEPKEGIEKNFDKESSQVGTSDHSSNSTGADFAEVHNDPSSKSSFQSRALQASPTNTNVQETMIHSTPVYSPHHTSKTLSPTKQRVTSSSRPPSRKHKVKGVLSSFVSSIKGENYLGSQSRSLNLNGVIQHSTDSPSLSISTPYGYKHVQSVKYDNSTGSFQGLPESWQRVLSDSGISKTEQQSNPQAVMDIVNFYKNNMNTEEDRFMQFNIDQASKHSLDSTHSTSNEEISDNYEALGIQETSLKRLSTPVLSHKGKFSSSFELASPAQIYPPPEDSTFIPSRPPPKPPSSKTPITKSASTFATSGSPRLGLHYNGVPNVHPSPSSFISSLSRKISTKSTKSSSSSPRNVVIGSPLVPKGQSQFTQQNLQPQQQLEHEQSNQQQQQEQPLSNTRIMRPNRPAPPPPVVRLSPRTEKVPPTPLGANSGKQRSSKEVKQRSERKQEEKKCRDKLILNKLNSICSAGDPTAKYENFVKVGKGASGDVYTANEIGTRSCVAIKRMYLQKQPKKELIINEILVMKGSKHKNIVNFINSYVQDNNLWVVMEYMEGGSLTDIVTHSVMSEGQIGAVCKETLEGLLFLHSKGIIHRDIKSDNILLSLSGEIKITDFGFCAQIKEYNLKRTTMVGTPYWMAPEVVSRKEYGPKVDLWSLGIMVIEMIEGEPPYLNETPLRALFLITTNGTPKLEEPDILSGGLKSFLQSCLEVNPERRADAIQLLQHPFILNADPISSLIPLVNAARLQKLSDDVSDNGDIKGDALGD</sequence>
<keyword evidence="4" id="KW-0963">Cytoplasm</keyword>
<dbReference type="GO" id="GO:0000122">
    <property type="term" value="P:negative regulation of transcription by RNA polymerase II"/>
    <property type="evidence" value="ECO:0007669"/>
    <property type="project" value="EnsemblFungi"/>
</dbReference>
<feature type="region of interest" description="Disordered" evidence="13">
    <location>
        <begin position="126"/>
        <end position="227"/>
    </location>
</feature>
<gene>
    <name evidence="15" type="ordered locus">PAS_c131_0004</name>
</gene>
<dbReference type="CDD" id="cd01093">
    <property type="entry name" value="CRIB_PAK_like"/>
    <property type="match status" value="1"/>
</dbReference>
<dbReference type="InterPro" id="IPR008271">
    <property type="entry name" value="Ser/Thr_kinase_AS"/>
</dbReference>
<dbReference type="GO" id="GO:0035376">
    <property type="term" value="P:sterol import"/>
    <property type="evidence" value="ECO:0007669"/>
    <property type="project" value="EnsemblFungi"/>
</dbReference>
<feature type="region of interest" description="Disordered" evidence="13">
    <location>
        <begin position="1"/>
        <end position="27"/>
    </location>
</feature>
<dbReference type="GO" id="GO:0007096">
    <property type="term" value="P:regulation of exit from mitosis"/>
    <property type="evidence" value="ECO:0007669"/>
    <property type="project" value="EnsemblFungi"/>
</dbReference>
<dbReference type="FunCoup" id="C4R382">
    <property type="interactions" value="428"/>
</dbReference>
<evidence type="ECO:0000256" key="9">
    <source>
        <dbReference type="ARBA" id="ARBA00022840"/>
    </source>
</evidence>
<dbReference type="FunFam" id="1.10.510.10:FF:000011">
    <property type="entry name" value="Non-specific serine/threonine protein kinase"/>
    <property type="match status" value="1"/>
</dbReference>